<evidence type="ECO:0000313" key="3">
    <source>
        <dbReference type="Proteomes" id="UP000435112"/>
    </source>
</evidence>
<protein>
    <submittedName>
        <fullName evidence="2">Uncharacterized protein</fullName>
    </submittedName>
</protein>
<feature type="compositionally biased region" description="Low complexity" evidence="1">
    <location>
        <begin position="128"/>
        <end position="147"/>
    </location>
</feature>
<feature type="region of interest" description="Disordered" evidence="1">
    <location>
        <begin position="427"/>
        <end position="488"/>
    </location>
</feature>
<accession>A0A6A3IQV2</accession>
<sequence>MSDTRDDMLAKFKTFLEQEDKPSTPDGLTTAARRALIEFWGEMRGLLAVNDASRGLDQLDNMASALIEARGRAAATLRDTILILPSPSRQSSTVGALPHPSFTSDAVPKKRAAAAAPAKASKAKKQRASTGSAKKSKPSSSSSTETPTPSPPQLDFDLAPDTPVDVRRAIETICVKASAAQRAPYQLAFPWEDQHAWYDPEEYTGVHAAHWRFWNAFRATFLEWALHAPLATSSAQAQRRKRKMAAIRERLCFTSLCLETWGYFNFLRRLEAPGNGNLMWWGGQAGRRTNEAKGYTCSPIRDLMDLYENDHGEYRRKVRDALKPFEIDSGSIETLPELLEKTDALDPDLVENDKRLMAEVPDHWVPTLTKGVWRKLVDDKRIKDLAATIREQLVKGEYELPLVPEFNPKEAKTKGFAPFLRLDGTPTVAGPVTVIDDDDPKYRKTPDEEEAEQLADSEAKAVAKEASSAESLSEGELEADQDEEDDEE</sequence>
<dbReference type="AlphaFoldDB" id="A0A6A3IQV2"/>
<evidence type="ECO:0000313" key="2">
    <source>
        <dbReference type="EMBL" id="KAE8985326.1"/>
    </source>
</evidence>
<comment type="caution">
    <text evidence="2">The sequence shown here is derived from an EMBL/GenBank/DDBJ whole genome shotgun (WGS) entry which is preliminary data.</text>
</comment>
<feature type="compositionally biased region" description="Acidic residues" evidence="1">
    <location>
        <begin position="473"/>
        <end position="488"/>
    </location>
</feature>
<reference evidence="2 3" key="1">
    <citation type="submission" date="2018-09" db="EMBL/GenBank/DDBJ databases">
        <title>Genomic investigation of the strawberry pathogen Phytophthora fragariae indicates pathogenicity is determined by transcriptional variation in three key races.</title>
        <authorList>
            <person name="Adams T.M."/>
            <person name="Armitage A.D."/>
            <person name="Sobczyk M.K."/>
            <person name="Bates H.J."/>
            <person name="Dunwell J.M."/>
            <person name="Nellist C.F."/>
            <person name="Harrison R.J."/>
        </authorList>
    </citation>
    <scope>NUCLEOTIDE SEQUENCE [LARGE SCALE GENOMIC DNA]</scope>
    <source>
        <strain evidence="2 3">SCRP324</strain>
    </source>
</reference>
<gene>
    <name evidence="2" type="ORF">PR002_g22675</name>
</gene>
<feature type="region of interest" description="Disordered" evidence="1">
    <location>
        <begin position="88"/>
        <end position="160"/>
    </location>
</feature>
<dbReference type="OrthoDB" id="121465at2759"/>
<organism evidence="2 3">
    <name type="scientific">Phytophthora rubi</name>
    <dbReference type="NCBI Taxonomy" id="129364"/>
    <lineage>
        <taxon>Eukaryota</taxon>
        <taxon>Sar</taxon>
        <taxon>Stramenopiles</taxon>
        <taxon>Oomycota</taxon>
        <taxon>Peronosporomycetes</taxon>
        <taxon>Peronosporales</taxon>
        <taxon>Peronosporaceae</taxon>
        <taxon>Phytophthora</taxon>
    </lineage>
</organism>
<proteinExistence type="predicted"/>
<dbReference type="EMBL" id="QXFU01002470">
    <property type="protein sequence ID" value="KAE8985326.1"/>
    <property type="molecule type" value="Genomic_DNA"/>
</dbReference>
<evidence type="ECO:0000256" key="1">
    <source>
        <dbReference type="SAM" id="MobiDB-lite"/>
    </source>
</evidence>
<dbReference type="Proteomes" id="UP000435112">
    <property type="component" value="Unassembled WGS sequence"/>
</dbReference>
<name>A0A6A3IQV2_9STRA</name>